<evidence type="ECO:0000256" key="3">
    <source>
        <dbReference type="ARBA" id="ARBA00022737"/>
    </source>
</evidence>
<dbReference type="GO" id="GO:0051693">
    <property type="term" value="P:actin filament capping"/>
    <property type="evidence" value="ECO:0007669"/>
    <property type="project" value="UniProtKB-KW"/>
</dbReference>
<dbReference type="InterPro" id="IPR007123">
    <property type="entry name" value="Gelsolin-like_dom"/>
</dbReference>
<comment type="caution">
    <text evidence="6">The sequence shown here is derived from an EMBL/GenBank/DDBJ whole genome shotgun (WGS) entry which is preliminary data.</text>
</comment>
<dbReference type="InterPro" id="IPR007122">
    <property type="entry name" value="Villin/Gelsolin"/>
</dbReference>
<dbReference type="GO" id="GO:0008154">
    <property type="term" value="P:actin polymerization or depolymerization"/>
    <property type="evidence" value="ECO:0007669"/>
    <property type="project" value="TreeGrafter"/>
</dbReference>
<evidence type="ECO:0000256" key="2">
    <source>
        <dbReference type="ARBA" id="ARBA00022467"/>
    </source>
</evidence>
<dbReference type="CDD" id="cd11289">
    <property type="entry name" value="gelsolin_S2_like"/>
    <property type="match status" value="1"/>
</dbReference>
<dbReference type="Gene3D" id="3.40.20.10">
    <property type="entry name" value="Severin"/>
    <property type="match status" value="3"/>
</dbReference>
<keyword evidence="7" id="KW-1185">Reference proteome</keyword>
<organism evidence="6 7">
    <name type="scientific">Polysphondylium violaceum</name>
    <dbReference type="NCBI Taxonomy" id="133409"/>
    <lineage>
        <taxon>Eukaryota</taxon>
        <taxon>Amoebozoa</taxon>
        <taxon>Evosea</taxon>
        <taxon>Eumycetozoa</taxon>
        <taxon>Dictyostelia</taxon>
        <taxon>Dictyosteliales</taxon>
        <taxon>Dictyosteliaceae</taxon>
        <taxon>Polysphondylium</taxon>
    </lineage>
</organism>
<gene>
    <name evidence="6" type="ORF">CYY_002665</name>
</gene>
<dbReference type="OrthoDB" id="6375767at2759"/>
<dbReference type="Pfam" id="PF00626">
    <property type="entry name" value="Gelsolin"/>
    <property type="match status" value="3"/>
</dbReference>
<keyword evidence="4" id="KW-0009">Actin-binding</keyword>
<dbReference type="SUPFAM" id="SSF55753">
    <property type="entry name" value="Actin depolymerizing proteins"/>
    <property type="match status" value="3"/>
</dbReference>
<dbReference type="PRINTS" id="PR00597">
    <property type="entry name" value="GELSOLIN"/>
</dbReference>
<keyword evidence="3" id="KW-0677">Repeat</keyword>
<feature type="domain" description="Gelsolin-like" evidence="5">
    <location>
        <begin position="286"/>
        <end position="359"/>
    </location>
</feature>
<dbReference type="GO" id="GO:0015629">
    <property type="term" value="C:actin cytoskeleton"/>
    <property type="evidence" value="ECO:0007669"/>
    <property type="project" value="TreeGrafter"/>
</dbReference>
<dbReference type="GO" id="GO:0005737">
    <property type="term" value="C:cytoplasm"/>
    <property type="evidence" value="ECO:0007669"/>
    <property type="project" value="TreeGrafter"/>
</dbReference>
<evidence type="ECO:0000256" key="4">
    <source>
        <dbReference type="ARBA" id="ARBA00023203"/>
    </source>
</evidence>
<dbReference type="EMBL" id="AJWJ01000075">
    <property type="protein sequence ID" value="KAF2076051.1"/>
    <property type="molecule type" value="Genomic_DNA"/>
</dbReference>
<keyword evidence="2" id="KW-0117">Actin capping</keyword>
<reference evidence="6" key="1">
    <citation type="submission" date="2020-01" db="EMBL/GenBank/DDBJ databases">
        <title>Development of genomics and gene disruption for Polysphondylium violaceum indicates a role for the polyketide synthase stlB in stalk morphogenesis.</title>
        <authorList>
            <person name="Narita B."/>
            <person name="Kawabe Y."/>
            <person name="Kin K."/>
            <person name="Saito T."/>
            <person name="Gibbs R."/>
            <person name="Kuspa A."/>
            <person name="Muzny D."/>
            <person name="Queller D."/>
            <person name="Richards S."/>
            <person name="Strassman J."/>
            <person name="Sucgang R."/>
            <person name="Worley K."/>
            <person name="Schaap P."/>
        </authorList>
    </citation>
    <scope>NUCLEOTIDE SEQUENCE</scope>
    <source>
        <strain evidence="6">QSvi11</strain>
    </source>
</reference>
<proteinExistence type="inferred from homology"/>
<dbReference type="InterPro" id="IPR029006">
    <property type="entry name" value="ADF-H/Gelsolin-like_dom_sf"/>
</dbReference>
<dbReference type="FunFam" id="3.40.20.10:FF:000043">
    <property type="entry name" value="macrophage-capping protein-like isoform X2"/>
    <property type="match status" value="1"/>
</dbReference>
<dbReference type="SMART" id="SM00262">
    <property type="entry name" value="GEL"/>
    <property type="match status" value="3"/>
</dbReference>
<dbReference type="CDD" id="cd11292">
    <property type="entry name" value="gelsolin_S3_like"/>
    <property type="match status" value="1"/>
</dbReference>
<evidence type="ECO:0000313" key="7">
    <source>
        <dbReference type="Proteomes" id="UP000695562"/>
    </source>
</evidence>
<evidence type="ECO:0000313" key="6">
    <source>
        <dbReference type="EMBL" id="KAF2076051.1"/>
    </source>
</evidence>
<evidence type="ECO:0000259" key="5">
    <source>
        <dbReference type="Pfam" id="PF00626"/>
    </source>
</evidence>
<dbReference type="AlphaFoldDB" id="A0A8J4UUY3"/>
<feature type="domain" description="Gelsolin-like" evidence="5">
    <location>
        <begin position="173"/>
        <end position="239"/>
    </location>
</feature>
<comment type="similarity">
    <text evidence="1">Belongs to the villin/gelsolin family.</text>
</comment>
<sequence>MIKNKKINLAETNIALMGSDLDHKCRSDKAQLEAQWKLAGKEAGVLVWRIENFKVVPVPKEQYGRFYEGDSYIVLHSFKSGNSLKHDIHFWLGEYTSTDEAGTAAYKTVELDDYLGGGPVEYREVQNFESNKFLSLFPNNAIFILKGGVESGFNKVKPEEYKPRLLWIHGDKHVRVNEVDLSAKSLNSGDVFLLDAGLTIYQFNGAQSSGLERTKGAALARAIDDERKGLPKVEVYTEGDADIPETFWKILGGKGAIAPPLPKTAPTKSEKVLFKLSDASGKLTFTQVGQGKLSKKSLDTNDAFILDLGFEIYVWIGLKASPNERKQAFGFATEYLAKNNRPPYTQVVKILEGGENEVFESSFDA</sequence>
<dbReference type="CDD" id="cd11290">
    <property type="entry name" value="gelsolin_S1_like"/>
    <property type="match status" value="1"/>
</dbReference>
<dbReference type="PANTHER" id="PTHR11977">
    <property type="entry name" value="VILLIN"/>
    <property type="match status" value="1"/>
</dbReference>
<dbReference type="PANTHER" id="PTHR11977:SF130">
    <property type="entry name" value="SEVERIN"/>
    <property type="match status" value="1"/>
</dbReference>
<dbReference type="GO" id="GO:0051015">
    <property type="term" value="F:actin filament binding"/>
    <property type="evidence" value="ECO:0007669"/>
    <property type="project" value="InterPro"/>
</dbReference>
<feature type="domain" description="Gelsolin-like" evidence="5">
    <location>
        <begin position="52"/>
        <end position="134"/>
    </location>
</feature>
<dbReference type="Proteomes" id="UP000695562">
    <property type="component" value="Unassembled WGS sequence"/>
</dbReference>
<name>A0A8J4UUY3_9MYCE</name>
<evidence type="ECO:0000256" key="1">
    <source>
        <dbReference type="ARBA" id="ARBA00008418"/>
    </source>
</evidence>
<protein>
    <recommendedName>
        <fullName evidence="5">Gelsolin-like domain-containing protein</fullName>
    </recommendedName>
</protein>
<accession>A0A8J4UUY3</accession>